<comment type="caution">
    <text evidence="3">The sequence shown here is derived from an EMBL/GenBank/DDBJ whole genome shotgun (WGS) entry which is preliminary data.</text>
</comment>
<accession>A0A2P5AGP7</accession>
<dbReference type="Proteomes" id="UP000237000">
    <property type="component" value="Unassembled WGS sequence"/>
</dbReference>
<gene>
    <name evidence="3" type="ORF">TorRG33x02_350860</name>
</gene>
<dbReference type="Gene3D" id="3.90.1720.10">
    <property type="entry name" value="endopeptidase domain like (from Nostoc punctiforme)"/>
    <property type="match status" value="1"/>
</dbReference>
<dbReference type="PANTHER" id="PTHR46137:SF4">
    <property type="entry name" value="PROTEIN LEAD-SENSITIVE 1"/>
    <property type="match status" value="1"/>
</dbReference>
<feature type="domain" description="LRAT" evidence="2">
    <location>
        <begin position="1"/>
        <end position="102"/>
    </location>
</feature>
<dbReference type="OrthoDB" id="1933383at2759"/>
<feature type="compositionally biased region" description="Acidic residues" evidence="1">
    <location>
        <begin position="164"/>
        <end position="178"/>
    </location>
</feature>
<evidence type="ECO:0000256" key="1">
    <source>
        <dbReference type="SAM" id="MobiDB-lite"/>
    </source>
</evidence>
<proteinExistence type="predicted"/>
<evidence type="ECO:0000313" key="3">
    <source>
        <dbReference type="EMBL" id="PON35701.1"/>
    </source>
</evidence>
<sequence length="178" mass="20781">MITICQECKYAPKKDRGVVKCCLECFLKGHRLFRFKYGVSSSRFILNSTGACTTGSCLYSPDQVVRRATERLTKGFGVYDLLGNNCETFAVYCQTNKRMSLQAYSWKNRAKNFYDDLTSQPFSVKNTAKTLFKLGVTYKFDTLRHDREVHQQDHDDHHHHQEEKDDDDDEDDDDERPR</sequence>
<feature type="region of interest" description="Disordered" evidence="1">
    <location>
        <begin position="149"/>
        <end position="178"/>
    </location>
</feature>
<dbReference type="Pfam" id="PF04970">
    <property type="entry name" value="LRAT"/>
    <property type="match status" value="1"/>
</dbReference>
<dbReference type="InterPro" id="IPR007053">
    <property type="entry name" value="LRAT_dom"/>
</dbReference>
<dbReference type="AlphaFoldDB" id="A0A2P5AGP7"/>
<dbReference type="STRING" id="63057.A0A2P5AGP7"/>
<evidence type="ECO:0000259" key="2">
    <source>
        <dbReference type="PROSITE" id="PS51934"/>
    </source>
</evidence>
<evidence type="ECO:0000313" key="4">
    <source>
        <dbReference type="Proteomes" id="UP000237000"/>
    </source>
</evidence>
<dbReference type="EMBL" id="JXTC01000870">
    <property type="protein sequence ID" value="PON35701.1"/>
    <property type="molecule type" value="Genomic_DNA"/>
</dbReference>
<protein>
    <submittedName>
        <fullName evidence="3">LRAT-like domain containing protein</fullName>
    </submittedName>
</protein>
<feature type="compositionally biased region" description="Basic and acidic residues" evidence="1">
    <location>
        <begin position="149"/>
        <end position="163"/>
    </location>
</feature>
<organism evidence="3 4">
    <name type="scientific">Trema orientale</name>
    <name type="common">Charcoal tree</name>
    <name type="synonym">Celtis orientalis</name>
    <dbReference type="NCBI Taxonomy" id="63057"/>
    <lineage>
        <taxon>Eukaryota</taxon>
        <taxon>Viridiplantae</taxon>
        <taxon>Streptophyta</taxon>
        <taxon>Embryophyta</taxon>
        <taxon>Tracheophyta</taxon>
        <taxon>Spermatophyta</taxon>
        <taxon>Magnoliopsida</taxon>
        <taxon>eudicotyledons</taxon>
        <taxon>Gunneridae</taxon>
        <taxon>Pentapetalae</taxon>
        <taxon>rosids</taxon>
        <taxon>fabids</taxon>
        <taxon>Rosales</taxon>
        <taxon>Cannabaceae</taxon>
        <taxon>Trema</taxon>
    </lineage>
</organism>
<keyword evidence="4" id="KW-1185">Reference proteome</keyword>
<dbReference type="PROSITE" id="PS51934">
    <property type="entry name" value="LRAT"/>
    <property type="match status" value="1"/>
</dbReference>
<name>A0A2P5AGP7_TREOI</name>
<reference evidence="4" key="1">
    <citation type="submission" date="2016-06" db="EMBL/GenBank/DDBJ databases">
        <title>Parallel loss of symbiosis genes in relatives of nitrogen-fixing non-legume Parasponia.</title>
        <authorList>
            <person name="Van Velzen R."/>
            <person name="Holmer R."/>
            <person name="Bu F."/>
            <person name="Rutten L."/>
            <person name="Van Zeijl A."/>
            <person name="Liu W."/>
            <person name="Santuari L."/>
            <person name="Cao Q."/>
            <person name="Sharma T."/>
            <person name="Shen D."/>
            <person name="Roswanjaya Y."/>
            <person name="Wardhani T."/>
            <person name="Kalhor M.S."/>
            <person name="Jansen J."/>
            <person name="Van den Hoogen J."/>
            <person name="Gungor B."/>
            <person name="Hartog M."/>
            <person name="Hontelez J."/>
            <person name="Verver J."/>
            <person name="Yang W.-C."/>
            <person name="Schijlen E."/>
            <person name="Repin R."/>
            <person name="Schilthuizen M."/>
            <person name="Schranz E."/>
            <person name="Heidstra R."/>
            <person name="Miyata K."/>
            <person name="Fedorova E."/>
            <person name="Kohlen W."/>
            <person name="Bisseling T."/>
            <person name="Smit S."/>
            <person name="Geurts R."/>
        </authorList>
    </citation>
    <scope>NUCLEOTIDE SEQUENCE [LARGE SCALE GENOMIC DNA]</scope>
    <source>
        <strain evidence="4">cv. RG33-2</strain>
    </source>
</reference>
<dbReference type="InParanoid" id="A0A2P5AGP7"/>
<dbReference type="PANTHER" id="PTHR46137">
    <property type="entry name" value="OS05G0310600 PROTEIN"/>
    <property type="match status" value="1"/>
</dbReference>